<feature type="transmembrane region" description="Helical" evidence="1">
    <location>
        <begin position="55"/>
        <end position="75"/>
    </location>
</feature>
<organism evidence="2 3">
    <name type="scientific">Labilibaculum antarcticum</name>
    <dbReference type="NCBI Taxonomy" id="1717717"/>
    <lineage>
        <taxon>Bacteria</taxon>
        <taxon>Pseudomonadati</taxon>
        <taxon>Bacteroidota</taxon>
        <taxon>Bacteroidia</taxon>
        <taxon>Marinilabiliales</taxon>
        <taxon>Marinifilaceae</taxon>
        <taxon>Labilibaculum</taxon>
    </lineage>
</organism>
<dbReference type="EMBL" id="AP018042">
    <property type="protein sequence ID" value="BAX81523.1"/>
    <property type="molecule type" value="Genomic_DNA"/>
</dbReference>
<keyword evidence="3" id="KW-1185">Reference proteome</keyword>
<feature type="transmembrane region" description="Helical" evidence="1">
    <location>
        <begin position="16"/>
        <end position="35"/>
    </location>
</feature>
<dbReference type="KEGG" id="mbas:ALGA_3223"/>
<dbReference type="GO" id="GO:0016740">
    <property type="term" value="F:transferase activity"/>
    <property type="evidence" value="ECO:0007669"/>
    <property type="project" value="UniProtKB-KW"/>
</dbReference>
<reference evidence="2 3" key="1">
    <citation type="journal article" date="2018" name="Mar. Genomics">
        <title>Complete genome sequence of Marinifilaceae bacterium strain SPP2, isolated from the Antarctic marine sediment.</title>
        <authorList>
            <person name="Watanabe M."/>
            <person name="Kojima H."/>
            <person name="Fukui M."/>
        </authorList>
    </citation>
    <scope>NUCLEOTIDE SEQUENCE [LARGE SCALE GENOMIC DNA]</scope>
    <source>
        <strain evidence="2 3">SPP2</strain>
    </source>
</reference>
<keyword evidence="2" id="KW-0808">Transferase</keyword>
<dbReference type="AlphaFoldDB" id="A0A1Y1CND9"/>
<dbReference type="RefSeq" id="WP_096431013.1">
    <property type="nucleotide sequence ID" value="NZ_AP018042.1"/>
</dbReference>
<name>A0A1Y1CND9_9BACT</name>
<sequence length="196" mass="21296">MGPLIVNEIISPDTNLLIALLIGIGFGFVLESSGFSSSRKLAGMFYGYDTTVLKVFFTAAITAMVGMLFFSLFGWMDLSYIYINPTYLTSAIVGGTIMGVGFIVGGFCPGTAFCALSIGKLDALAFVGGLVLGIIIFTEGYPLWEDMYKADFLGAPTMNEILDIPRGVFALGMILVAFAMFWVGEWAEKKFPREEY</sequence>
<dbReference type="OrthoDB" id="1450994at2"/>
<proteinExistence type="predicted"/>
<keyword evidence="1" id="KW-0472">Membrane</keyword>
<protein>
    <submittedName>
        <fullName evidence="2">Sulfurtransferase</fullName>
    </submittedName>
</protein>
<evidence type="ECO:0000313" key="3">
    <source>
        <dbReference type="Proteomes" id="UP000218267"/>
    </source>
</evidence>
<dbReference type="InterPro" id="IPR007272">
    <property type="entry name" value="Sulf_transp_TsuA/YedE"/>
</dbReference>
<evidence type="ECO:0000256" key="1">
    <source>
        <dbReference type="SAM" id="Phobius"/>
    </source>
</evidence>
<accession>A0A1Y1CND9</accession>
<dbReference type="Proteomes" id="UP000218267">
    <property type="component" value="Chromosome"/>
</dbReference>
<gene>
    <name evidence="2" type="ORF">ALGA_3223</name>
</gene>
<feature type="transmembrane region" description="Helical" evidence="1">
    <location>
        <begin position="164"/>
        <end position="183"/>
    </location>
</feature>
<feature type="transmembrane region" description="Helical" evidence="1">
    <location>
        <begin position="87"/>
        <end position="116"/>
    </location>
</feature>
<feature type="transmembrane region" description="Helical" evidence="1">
    <location>
        <begin position="123"/>
        <end position="144"/>
    </location>
</feature>
<keyword evidence="1" id="KW-0812">Transmembrane</keyword>
<reference evidence="3" key="2">
    <citation type="journal article" date="2020" name="Antonie Van Leeuwenhoek">
        <title>Labilibaculum antarcticum sp. nov., a novel facultative anaerobic, psychrotorelant bacterium isolated from marine sediment of Antarctica.</title>
        <authorList>
            <person name="Watanabe M."/>
            <person name="Kojima H."/>
            <person name="Fukui M."/>
        </authorList>
    </citation>
    <scope>NUCLEOTIDE SEQUENCE [LARGE SCALE GENOMIC DNA]</scope>
    <source>
        <strain evidence="3">SPP2</strain>
    </source>
</reference>
<evidence type="ECO:0000313" key="2">
    <source>
        <dbReference type="EMBL" id="BAX81523.1"/>
    </source>
</evidence>
<keyword evidence="1" id="KW-1133">Transmembrane helix</keyword>
<dbReference type="Pfam" id="PF04143">
    <property type="entry name" value="Sulf_transp"/>
    <property type="match status" value="1"/>
</dbReference>